<dbReference type="PANTHER" id="PTHR33198">
    <property type="entry name" value="ANK_REP_REGION DOMAIN-CONTAINING PROTEIN-RELATED"/>
    <property type="match status" value="1"/>
</dbReference>
<name>A0A3N0Y1M5_ANAGA</name>
<accession>A0A3N0Y1M5</accession>
<dbReference type="PANTHER" id="PTHR33198:SF20">
    <property type="entry name" value="RETROTRANSPOSON GAG DOMAIN-CONTAINING PROTEIN"/>
    <property type="match status" value="1"/>
</dbReference>
<comment type="caution">
    <text evidence="1">The sequence shown here is derived from an EMBL/GenBank/DDBJ whole genome shotgun (WGS) entry which is preliminary data.</text>
</comment>
<evidence type="ECO:0000313" key="2">
    <source>
        <dbReference type="Proteomes" id="UP000281406"/>
    </source>
</evidence>
<dbReference type="Proteomes" id="UP000281406">
    <property type="component" value="Unassembled WGS sequence"/>
</dbReference>
<reference evidence="1 2" key="1">
    <citation type="submission" date="2018-10" db="EMBL/GenBank/DDBJ databases">
        <title>Genome assembly for a Yunnan-Guizhou Plateau 3E fish, Anabarilius grahami (Regan), and its evolutionary and genetic applications.</title>
        <authorList>
            <person name="Jiang W."/>
        </authorList>
    </citation>
    <scope>NUCLEOTIDE SEQUENCE [LARGE SCALE GENOMIC DNA]</scope>
    <source>
        <strain evidence="1">AG-KIZ</strain>
        <tissue evidence="1">Muscle</tissue>
    </source>
</reference>
<protein>
    <recommendedName>
        <fullName evidence="3">Retrotransposon gag domain-containing protein</fullName>
    </recommendedName>
</protein>
<gene>
    <name evidence="1" type="ORF">DPX16_5238</name>
</gene>
<proteinExistence type="predicted"/>
<evidence type="ECO:0008006" key="3">
    <source>
        <dbReference type="Google" id="ProtNLM"/>
    </source>
</evidence>
<dbReference type="EMBL" id="RJVU01054446">
    <property type="protein sequence ID" value="ROL08902.1"/>
    <property type="molecule type" value="Genomic_DNA"/>
</dbReference>
<organism evidence="1 2">
    <name type="scientific">Anabarilius grahami</name>
    <name type="common">Kanglang fish</name>
    <name type="synonym">Barilius grahami</name>
    <dbReference type="NCBI Taxonomy" id="495550"/>
    <lineage>
        <taxon>Eukaryota</taxon>
        <taxon>Metazoa</taxon>
        <taxon>Chordata</taxon>
        <taxon>Craniata</taxon>
        <taxon>Vertebrata</taxon>
        <taxon>Euteleostomi</taxon>
        <taxon>Actinopterygii</taxon>
        <taxon>Neopterygii</taxon>
        <taxon>Teleostei</taxon>
        <taxon>Ostariophysi</taxon>
        <taxon>Cypriniformes</taxon>
        <taxon>Xenocyprididae</taxon>
        <taxon>Xenocypridinae</taxon>
        <taxon>Xenocypridinae incertae sedis</taxon>
        <taxon>Anabarilius</taxon>
    </lineage>
</organism>
<keyword evidence="2" id="KW-1185">Reference proteome</keyword>
<evidence type="ECO:0000313" key="1">
    <source>
        <dbReference type="EMBL" id="ROL08902.1"/>
    </source>
</evidence>
<sequence length="235" mass="26235">MDGTVPKFDRYSDPATLGLRWTRWLNAFEHFADGKGSILTDETSNATKQRRRALLLHHAGTDVQDIFSTLADTGGPTDYAQAVTALNAYFVPQVNIAFARQTFYQLKQKTGQTVQQFVTSLRQATKDCDFGADKDNQIRDAVLSRGNSEYVRRKLLEEGTGLTLSRTLEIAAQCERVELQMPAMHISPKTEVKETKVSNKLTIQPTGSSVWTTAQTAVQKHTRCPPVKMRLGLTK</sequence>
<dbReference type="AlphaFoldDB" id="A0A3N0Y1M5"/>
<dbReference type="OrthoDB" id="8954345at2759"/>